<feature type="transmembrane region" description="Helical" evidence="5">
    <location>
        <begin position="223"/>
        <end position="240"/>
    </location>
</feature>
<feature type="domain" description="Major facilitator superfamily (MFS) profile" evidence="6">
    <location>
        <begin position="22"/>
        <end position="469"/>
    </location>
</feature>
<sequence length="488" mass="53324">MDTESQPLLQNTTRKKPSPYLICIPVFLDLLVLSMTIGVIGQWLLLYICARFDDPAILNTQYLPGFFANDILSVPDWETCSHNPNAQVIAGRWTMAIGICGGIPALISVPIYGILSDRFGRKPLIVLSMSTSIISLGGVVAISYFGVGLWLILATVIISGLMGSFTVLINNTLAYFADTTEASERSTTFVVGESVFFAGFAFGPLIGGALARNLPNGPSDVFVISWILTTIITIFTGIFLPESKDMTVNRSYPDESASLKKNMQKIVGVFSDAMSTSFCFILLAICCMTIAQEGQSKFFNYVSFTFGWDAQDEGQYLLASSICRMLNMLLVYPFLTKIFAKFISEQKGMAFFELTIVRTSLLLFSLATLIIAFADKGWMLYAVIPIQGFATIAIPTLRSLLSNAIPSESQAQLFSGISTIEKILNLIFSVVYQSVWAATVETNANAFLLLDSGILLIAFFLMLVPTVNGIVKGKIVTEEEIPTAEESL</sequence>
<feature type="transmembrane region" description="Helical" evidence="5">
    <location>
        <begin position="316"/>
        <end position="335"/>
    </location>
</feature>
<feature type="transmembrane region" description="Helical" evidence="5">
    <location>
        <begin position="124"/>
        <end position="145"/>
    </location>
</feature>
<proteinExistence type="predicted"/>
<feature type="transmembrane region" description="Helical" evidence="5">
    <location>
        <begin position="356"/>
        <end position="374"/>
    </location>
</feature>
<dbReference type="PANTHER" id="PTHR23507:SF1">
    <property type="entry name" value="FI18259P1-RELATED"/>
    <property type="match status" value="1"/>
</dbReference>
<evidence type="ECO:0000256" key="1">
    <source>
        <dbReference type="ARBA" id="ARBA00004141"/>
    </source>
</evidence>
<evidence type="ECO:0000256" key="4">
    <source>
        <dbReference type="ARBA" id="ARBA00023136"/>
    </source>
</evidence>
<dbReference type="GO" id="GO:0022857">
    <property type="term" value="F:transmembrane transporter activity"/>
    <property type="evidence" value="ECO:0007669"/>
    <property type="project" value="InterPro"/>
</dbReference>
<evidence type="ECO:0000313" key="7">
    <source>
        <dbReference type="EMBL" id="KAJ3253481.1"/>
    </source>
</evidence>
<dbReference type="SUPFAM" id="SSF103473">
    <property type="entry name" value="MFS general substrate transporter"/>
    <property type="match status" value="1"/>
</dbReference>
<keyword evidence="8" id="KW-1185">Reference proteome</keyword>
<evidence type="ECO:0000256" key="3">
    <source>
        <dbReference type="ARBA" id="ARBA00022989"/>
    </source>
</evidence>
<feature type="transmembrane region" description="Helical" evidence="5">
    <location>
        <begin position="266"/>
        <end position="291"/>
    </location>
</feature>
<evidence type="ECO:0000256" key="2">
    <source>
        <dbReference type="ARBA" id="ARBA00022692"/>
    </source>
</evidence>
<gene>
    <name evidence="7" type="ORF">HK103_000513</name>
</gene>
<feature type="transmembrane region" description="Helical" evidence="5">
    <location>
        <begin position="413"/>
        <end position="432"/>
    </location>
</feature>
<keyword evidence="2 5" id="KW-0812">Transmembrane</keyword>
<dbReference type="InterPro" id="IPR020846">
    <property type="entry name" value="MFS_dom"/>
</dbReference>
<dbReference type="Gene3D" id="1.20.1250.20">
    <property type="entry name" value="MFS general substrate transporter like domains"/>
    <property type="match status" value="1"/>
</dbReference>
<dbReference type="InterPro" id="IPR011701">
    <property type="entry name" value="MFS"/>
</dbReference>
<feature type="transmembrane region" description="Helical" evidence="5">
    <location>
        <begin position="189"/>
        <end position="211"/>
    </location>
</feature>
<comment type="subcellular location">
    <subcellularLocation>
        <location evidence="1">Membrane</location>
        <topology evidence="1">Multi-pass membrane protein</topology>
    </subcellularLocation>
</comment>
<dbReference type="AlphaFoldDB" id="A0AAD5Y5U8"/>
<keyword evidence="3 5" id="KW-1133">Transmembrane helix</keyword>
<feature type="transmembrane region" description="Helical" evidence="5">
    <location>
        <begin position="20"/>
        <end position="45"/>
    </location>
</feature>
<reference evidence="7" key="1">
    <citation type="submission" date="2020-05" db="EMBL/GenBank/DDBJ databases">
        <title>Phylogenomic resolution of chytrid fungi.</title>
        <authorList>
            <person name="Stajich J.E."/>
            <person name="Amses K."/>
            <person name="Simmons R."/>
            <person name="Seto K."/>
            <person name="Myers J."/>
            <person name="Bonds A."/>
            <person name="Quandt C.A."/>
            <person name="Barry K."/>
            <person name="Liu P."/>
            <person name="Grigoriev I."/>
            <person name="Longcore J.E."/>
            <person name="James T.Y."/>
        </authorList>
    </citation>
    <scope>NUCLEOTIDE SEQUENCE</scope>
    <source>
        <strain evidence="7">PLAUS21</strain>
    </source>
</reference>
<dbReference type="PROSITE" id="PS50850">
    <property type="entry name" value="MFS"/>
    <property type="match status" value="1"/>
</dbReference>
<feature type="transmembrane region" description="Helical" evidence="5">
    <location>
        <begin position="380"/>
        <end position="401"/>
    </location>
</feature>
<dbReference type="InterPro" id="IPR036259">
    <property type="entry name" value="MFS_trans_sf"/>
</dbReference>
<dbReference type="PANTHER" id="PTHR23507">
    <property type="entry name" value="ZGC:174356"/>
    <property type="match status" value="1"/>
</dbReference>
<evidence type="ECO:0000259" key="6">
    <source>
        <dbReference type="PROSITE" id="PS50850"/>
    </source>
</evidence>
<accession>A0AAD5Y5U8</accession>
<dbReference type="Proteomes" id="UP001210925">
    <property type="component" value="Unassembled WGS sequence"/>
</dbReference>
<protein>
    <recommendedName>
        <fullName evidence="6">Major facilitator superfamily (MFS) profile domain-containing protein</fullName>
    </recommendedName>
</protein>
<keyword evidence="4 5" id="KW-0472">Membrane</keyword>
<organism evidence="7 8">
    <name type="scientific">Boothiomyces macroporosus</name>
    <dbReference type="NCBI Taxonomy" id="261099"/>
    <lineage>
        <taxon>Eukaryota</taxon>
        <taxon>Fungi</taxon>
        <taxon>Fungi incertae sedis</taxon>
        <taxon>Chytridiomycota</taxon>
        <taxon>Chytridiomycota incertae sedis</taxon>
        <taxon>Chytridiomycetes</taxon>
        <taxon>Rhizophydiales</taxon>
        <taxon>Terramycetaceae</taxon>
        <taxon>Boothiomyces</taxon>
    </lineage>
</organism>
<name>A0AAD5Y5U8_9FUNG</name>
<dbReference type="EMBL" id="JADGKB010000108">
    <property type="protein sequence ID" value="KAJ3253481.1"/>
    <property type="molecule type" value="Genomic_DNA"/>
</dbReference>
<evidence type="ECO:0000313" key="8">
    <source>
        <dbReference type="Proteomes" id="UP001210925"/>
    </source>
</evidence>
<feature type="transmembrane region" description="Helical" evidence="5">
    <location>
        <begin position="151"/>
        <end position="177"/>
    </location>
</feature>
<dbReference type="GO" id="GO:0016020">
    <property type="term" value="C:membrane"/>
    <property type="evidence" value="ECO:0007669"/>
    <property type="project" value="UniProtKB-SubCell"/>
</dbReference>
<evidence type="ECO:0000256" key="5">
    <source>
        <dbReference type="SAM" id="Phobius"/>
    </source>
</evidence>
<feature type="transmembrane region" description="Helical" evidence="5">
    <location>
        <begin position="93"/>
        <end position="112"/>
    </location>
</feature>
<dbReference type="Pfam" id="PF07690">
    <property type="entry name" value="MFS_1"/>
    <property type="match status" value="1"/>
</dbReference>
<feature type="transmembrane region" description="Helical" evidence="5">
    <location>
        <begin position="444"/>
        <end position="464"/>
    </location>
</feature>
<comment type="caution">
    <text evidence="7">The sequence shown here is derived from an EMBL/GenBank/DDBJ whole genome shotgun (WGS) entry which is preliminary data.</text>
</comment>